<accession>A0ABQ4GVT6</accession>
<evidence type="ECO:0000256" key="6">
    <source>
        <dbReference type="PROSITE-ProRule" id="PRU00552"/>
    </source>
</evidence>
<keyword evidence="1" id="KW-0547">Nucleotide-binding</keyword>
<name>A0ABQ4GVT6_9ACTN</name>
<dbReference type="Pfam" id="PF00270">
    <property type="entry name" value="DEAD"/>
    <property type="match status" value="1"/>
</dbReference>
<evidence type="ECO:0000256" key="5">
    <source>
        <dbReference type="ARBA" id="ARBA00038437"/>
    </source>
</evidence>
<dbReference type="SUPFAM" id="SSF52540">
    <property type="entry name" value="P-loop containing nucleoside triphosphate hydrolases"/>
    <property type="match status" value="1"/>
</dbReference>
<dbReference type="SMART" id="SM00487">
    <property type="entry name" value="DEXDc"/>
    <property type="match status" value="1"/>
</dbReference>
<feature type="domain" description="Helicase ATP-binding" evidence="8">
    <location>
        <begin position="45"/>
        <end position="218"/>
    </location>
</feature>
<evidence type="ECO:0000259" key="8">
    <source>
        <dbReference type="PROSITE" id="PS51192"/>
    </source>
</evidence>
<evidence type="ECO:0000256" key="2">
    <source>
        <dbReference type="ARBA" id="ARBA00022801"/>
    </source>
</evidence>
<feature type="short sequence motif" description="Q motif" evidence="6">
    <location>
        <begin position="14"/>
        <end position="42"/>
    </location>
</feature>
<comment type="caution">
    <text evidence="11">The sequence shown here is derived from an EMBL/GenBank/DDBJ whole genome shotgun (WGS) entry which is preliminary data.</text>
</comment>
<evidence type="ECO:0000256" key="4">
    <source>
        <dbReference type="ARBA" id="ARBA00022840"/>
    </source>
</evidence>
<protein>
    <submittedName>
        <fullName evidence="11">DEAD/DEAH box helicase</fullName>
    </submittedName>
</protein>
<keyword evidence="12" id="KW-1185">Reference proteome</keyword>
<gene>
    <name evidence="11" type="ORF">Msi02_63560</name>
</gene>
<dbReference type="Proteomes" id="UP000660454">
    <property type="component" value="Unassembled WGS sequence"/>
</dbReference>
<dbReference type="PROSITE" id="PS51194">
    <property type="entry name" value="HELICASE_CTER"/>
    <property type="match status" value="1"/>
</dbReference>
<dbReference type="InterPro" id="IPR011545">
    <property type="entry name" value="DEAD/DEAH_box_helicase_dom"/>
</dbReference>
<keyword evidence="4" id="KW-0067">ATP-binding</keyword>
<evidence type="ECO:0000256" key="1">
    <source>
        <dbReference type="ARBA" id="ARBA00022741"/>
    </source>
</evidence>
<dbReference type="Pfam" id="PF00271">
    <property type="entry name" value="Helicase_C"/>
    <property type="match status" value="1"/>
</dbReference>
<evidence type="ECO:0000256" key="7">
    <source>
        <dbReference type="SAM" id="MobiDB-lite"/>
    </source>
</evidence>
<feature type="compositionally biased region" description="Gly residues" evidence="7">
    <location>
        <begin position="476"/>
        <end position="504"/>
    </location>
</feature>
<dbReference type="PROSITE" id="PS51195">
    <property type="entry name" value="Q_MOTIF"/>
    <property type="match status" value="1"/>
</dbReference>
<dbReference type="InterPro" id="IPR050079">
    <property type="entry name" value="DEAD_box_RNA_helicase"/>
</dbReference>
<dbReference type="GO" id="GO:0004386">
    <property type="term" value="F:helicase activity"/>
    <property type="evidence" value="ECO:0007669"/>
    <property type="project" value="UniProtKB-KW"/>
</dbReference>
<dbReference type="CDD" id="cd18787">
    <property type="entry name" value="SF2_C_DEAD"/>
    <property type="match status" value="1"/>
</dbReference>
<keyword evidence="2" id="KW-0378">Hydrolase</keyword>
<dbReference type="PANTHER" id="PTHR47959">
    <property type="entry name" value="ATP-DEPENDENT RNA HELICASE RHLE-RELATED"/>
    <property type="match status" value="1"/>
</dbReference>
<feature type="domain" description="DEAD-box RNA helicase Q" evidence="10">
    <location>
        <begin position="14"/>
        <end position="42"/>
    </location>
</feature>
<keyword evidence="3 11" id="KW-0347">Helicase</keyword>
<dbReference type="SMART" id="SM00490">
    <property type="entry name" value="HELICc"/>
    <property type="match status" value="1"/>
</dbReference>
<feature type="domain" description="Helicase C-terminal" evidence="9">
    <location>
        <begin position="229"/>
        <end position="410"/>
    </location>
</feature>
<dbReference type="CDD" id="cd00268">
    <property type="entry name" value="DEADc"/>
    <property type="match status" value="1"/>
</dbReference>
<organism evidence="11 12">
    <name type="scientific">Microbispora siamensis</name>
    <dbReference type="NCBI Taxonomy" id="564413"/>
    <lineage>
        <taxon>Bacteria</taxon>
        <taxon>Bacillati</taxon>
        <taxon>Actinomycetota</taxon>
        <taxon>Actinomycetes</taxon>
        <taxon>Streptosporangiales</taxon>
        <taxon>Streptosporangiaceae</taxon>
        <taxon>Microbispora</taxon>
    </lineage>
</organism>
<proteinExistence type="inferred from homology"/>
<sequence length="518" mass="55132">MTISDLGEGTTTPAEFAVLGLPRPLVTGLARQGITAPFPIQRAAIPDILAGYDVLGRGQTGSGKTLAFGLPTLARVAGEKARPGRPRALVLVPTRELALQVTDALEPLGRGLSLRTRTVVGGMSMGRQIEDLRRGVDIVVATPGRLTDLIEQGECALDDVQITVLDEADHMCDLGFLPVVSALLARTPADGQRLLFSATLDGDVDTLVKRFLTDPVIHSLDPATSSVETMEHHLLQVHRDDKADVTAEIANRAGRTIMFVRTQHGVDRVVKQLARLGVRAGGLHGGKRQNQRTRILDGFREGTIGVLVCTDVAARGIHVDDVSLVLHVDPPADHKSYLHRGGRTARAGERGVVLTLVLPSERRATESMTRKAGVTPSRHRVAPGDPILAEIAGARRPSGEAVPVWEPDVRRPLRPARDDRTPGRRRHGGDRHRGADRPGDGDGRRRPSDQGERPRGPWTGDGRTEPRGGHRRGRAGGHGGQGGYGSQGGHGGQGGRGGYGGDGGRGGRRGSGSRFTGR</sequence>
<dbReference type="InterPro" id="IPR014014">
    <property type="entry name" value="RNA_helicase_DEAD_Q_motif"/>
</dbReference>
<evidence type="ECO:0000313" key="11">
    <source>
        <dbReference type="EMBL" id="GIH65539.1"/>
    </source>
</evidence>
<evidence type="ECO:0000259" key="10">
    <source>
        <dbReference type="PROSITE" id="PS51195"/>
    </source>
</evidence>
<dbReference type="PANTHER" id="PTHR47959:SF13">
    <property type="entry name" value="ATP-DEPENDENT RNA HELICASE RHLE"/>
    <property type="match status" value="1"/>
</dbReference>
<feature type="region of interest" description="Disordered" evidence="7">
    <location>
        <begin position="363"/>
        <end position="518"/>
    </location>
</feature>
<feature type="compositionally biased region" description="Basic and acidic residues" evidence="7">
    <location>
        <begin position="407"/>
        <end position="422"/>
    </location>
</feature>
<dbReference type="EMBL" id="BOOF01000041">
    <property type="protein sequence ID" value="GIH65539.1"/>
    <property type="molecule type" value="Genomic_DNA"/>
</dbReference>
<feature type="compositionally biased region" description="Basic and acidic residues" evidence="7">
    <location>
        <begin position="431"/>
        <end position="455"/>
    </location>
</feature>
<dbReference type="InterPro" id="IPR001650">
    <property type="entry name" value="Helicase_C-like"/>
</dbReference>
<dbReference type="RefSeq" id="WP_204051556.1">
    <property type="nucleotide sequence ID" value="NZ_BOOF01000041.1"/>
</dbReference>
<evidence type="ECO:0000313" key="12">
    <source>
        <dbReference type="Proteomes" id="UP000660454"/>
    </source>
</evidence>
<dbReference type="Gene3D" id="3.40.50.300">
    <property type="entry name" value="P-loop containing nucleotide triphosphate hydrolases"/>
    <property type="match status" value="2"/>
</dbReference>
<comment type="similarity">
    <text evidence="5">Belongs to the DEAD box helicase family.</text>
</comment>
<evidence type="ECO:0000256" key="3">
    <source>
        <dbReference type="ARBA" id="ARBA00022806"/>
    </source>
</evidence>
<dbReference type="InterPro" id="IPR027417">
    <property type="entry name" value="P-loop_NTPase"/>
</dbReference>
<reference evidence="11 12" key="1">
    <citation type="submission" date="2021-01" db="EMBL/GenBank/DDBJ databases">
        <title>Whole genome shotgun sequence of Microbispora siamensis NBRC 104113.</title>
        <authorList>
            <person name="Komaki H."/>
            <person name="Tamura T."/>
        </authorList>
    </citation>
    <scope>NUCLEOTIDE SEQUENCE [LARGE SCALE GENOMIC DNA]</scope>
    <source>
        <strain evidence="11 12">NBRC 104113</strain>
    </source>
</reference>
<evidence type="ECO:0000259" key="9">
    <source>
        <dbReference type="PROSITE" id="PS51194"/>
    </source>
</evidence>
<dbReference type="PROSITE" id="PS51192">
    <property type="entry name" value="HELICASE_ATP_BIND_1"/>
    <property type="match status" value="1"/>
</dbReference>
<dbReference type="InterPro" id="IPR044742">
    <property type="entry name" value="DEAD/DEAH_RhlB"/>
</dbReference>
<dbReference type="InterPro" id="IPR014001">
    <property type="entry name" value="Helicase_ATP-bd"/>
</dbReference>